<comment type="caution">
    <text evidence="1">The sequence shown here is derived from an EMBL/GenBank/DDBJ whole genome shotgun (WGS) entry which is preliminary data.</text>
</comment>
<name>A0ACC0ZQ50_9ROSI</name>
<organism evidence="1 2">
    <name type="scientific">Pistacia atlantica</name>
    <dbReference type="NCBI Taxonomy" id="434234"/>
    <lineage>
        <taxon>Eukaryota</taxon>
        <taxon>Viridiplantae</taxon>
        <taxon>Streptophyta</taxon>
        <taxon>Embryophyta</taxon>
        <taxon>Tracheophyta</taxon>
        <taxon>Spermatophyta</taxon>
        <taxon>Magnoliopsida</taxon>
        <taxon>eudicotyledons</taxon>
        <taxon>Gunneridae</taxon>
        <taxon>Pentapetalae</taxon>
        <taxon>rosids</taxon>
        <taxon>malvids</taxon>
        <taxon>Sapindales</taxon>
        <taxon>Anacardiaceae</taxon>
        <taxon>Pistacia</taxon>
    </lineage>
</organism>
<evidence type="ECO:0000313" key="2">
    <source>
        <dbReference type="Proteomes" id="UP001164250"/>
    </source>
</evidence>
<protein>
    <submittedName>
        <fullName evidence="1">Uncharacterized protein</fullName>
    </submittedName>
</protein>
<reference evidence="2" key="1">
    <citation type="journal article" date="2023" name="G3 (Bethesda)">
        <title>Genome assembly and association tests identify interacting loci associated with vigor, precocity, and sex in interspecific pistachio rootstocks.</title>
        <authorList>
            <person name="Palmer W."/>
            <person name="Jacygrad E."/>
            <person name="Sagayaradj S."/>
            <person name="Cavanaugh K."/>
            <person name="Han R."/>
            <person name="Bertier L."/>
            <person name="Beede B."/>
            <person name="Kafkas S."/>
            <person name="Golino D."/>
            <person name="Preece J."/>
            <person name="Michelmore R."/>
        </authorList>
    </citation>
    <scope>NUCLEOTIDE SEQUENCE [LARGE SCALE GENOMIC DNA]</scope>
</reference>
<dbReference type="EMBL" id="CM047910">
    <property type="protein sequence ID" value="KAJ0074714.1"/>
    <property type="molecule type" value="Genomic_DNA"/>
</dbReference>
<gene>
    <name evidence="1" type="ORF">Patl1_35116</name>
</gene>
<evidence type="ECO:0000313" key="1">
    <source>
        <dbReference type="EMBL" id="KAJ0074714.1"/>
    </source>
</evidence>
<proteinExistence type="predicted"/>
<accession>A0ACC0ZQ50</accession>
<dbReference type="Proteomes" id="UP001164250">
    <property type="component" value="Chromosome 15"/>
</dbReference>
<sequence>MEIIKGYSHSQVHDVNSSPYKHQPERQNKDLFLTFHCYCTRKDIHCLDVSLEGTDIAKALTEYVSYAAIENLVLGAPSRHGFMRKFKTDVPTSASKAAPDFCNVYVISKGKISSKRNASRAAPFTSPLLHQLEVHNDHSETHANNIKSLRDRTSSKPRNSHEESVKGSIPLGHPIHGVIFIPPGRASKTLYLLVTPSNFNEGLAPSHYVKNRSPFTRGRFQRRSFQVFSEADTDISFISSGRPSTEHNSPIVYDYIDVSQPSRESGRTSCSCSSQNLAMELQRWRLEEEQRVEEARVAEETALSLAEKEKAKCKSAIEAAEAAKRIAELEAQRRLKFEMKALQESEGAKWMLDNVDQNDLRYRRYTIDEIEIATESFSEHLKIGEGGYGPVYKGYLDHTPVAVKVLRPDAAQGRSQFQQEVEILSSIRHPNMVLLLGACPEYGIIVYEYMASGSLDDCLFHRRNTQPLSWQLRFRIAAEIATGLLFLHQTKPEPLVHRDLKPGNILLDQNYVSKISDVGLARLVPAVAENVTQYRMTSTAGTFCYIDPEYQQTGMLGVKSDVYSLGVMLLQLITGKSPMGLTHNVGRAIENGTLSKMLDPSVIDWPLDETLSFAKLAFQCAELRRKDRPDLGKVVLPELNKLRELAEENISSFSLGSNSFSMTQEVISDPHLRPSGSTKSQSSTSSAIEKSPAEETT</sequence>
<keyword evidence="2" id="KW-1185">Reference proteome</keyword>